<dbReference type="SUPFAM" id="SSF52540">
    <property type="entry name" value="P-loop containing nucleoside triphosphate hydrolases"/>
    <property type="match status" value="1"/>
</dbReference>
<dbReference type="InterPro" id="IPR007696">
    <property type="entry name" value="DNA_mismatch_repair_MutS_core"/>
</dbReference>
<dbReference type="InterPro" id="IPR005748">
    <property type="entry name" value="DNA_mismatch_repair_MutS"/>
</dbReference>
<evidence type="ECO:0000256" key="8">
    <source>
        <dbReference type="ARBA" id="ARBA00024647"/>
    </source>
</evidence>
<evidence type="ECO:0000256" key="3">
    <source>
        <dbReference type="ARBA" id="ARBA00022741"/>
    </source>
</evidence>
<dbReference type="Gene3D" id="3.40.50.300">
    <property type="entry name" value="P-loop containing nucleotide triphosphate hydrolases"/>
    <property type="match status" value="1"/>
</dbReference>
<keyword evidence="4 9" id="KW-0227">DNA damage</keyword>
<dbReference type="PANTHER" id="PTHR11361">
    <property type="entry name" value="DNA MISMATCH REPAIR PROTEIN MUTS FAMILY MEMBER"/>
    <property type="match status" value="1"/>
</dbReference>
<keyword evidence="6 9" id="KW-0238">DNA-binding</keyword>
<dbReference type="Gene3D" id="1.10.1420.10">
    <property type="match status" value="2"/>
</dbReference>
<evidence type="ECO:0000256" key="10">
    <source>
        <dbReference type="RuleBase" id="RU003756"/>
    </source>
</evidence>
<feature type="domain" description="DNA mismatch repair proteins mutS family" evidence="11">
    <location>
        <begin position="738"/>
        <end position="754"/>
    </location>
</feature>
<dbReference type="SMART" id="SM00533">
    <property type="entry name" value="MUTSd"/>
    <property type="match status" value="1"/>
</dbReference>
<gene>
    <name evidence="9 12" type="primary">mutS</name>
    <name evidence="12" type="ORF">GCM10023187_04150</name>
</gene>
<keyword evidence="7 9" id="KW-0234">DNA repair</keyword>
<sequence length="914" mass="102736">MDLGLNDGKNKANRLKNDIFVKIYLLLFVNTSTKEKPLKKGAETPLNRQYNQIKAKYPGAMLLFRVGDFYETFGEDAVKASKILGIVLTKRNNGGTGETELAGFPHHSLDTYLPKLVRAGERVAICDQLEDPAMAKGIVRRGVTELVTPGVSFNDNVLDTRRNNYLAAIHFAKDDQFGVAFLDVSTGEFLTAQGNAAYVDKLLQSFNPSEVLYCKRNRQEFTALFGSSASGDKFHTYSLEDWAFTYDFGYNFLKQHFQTTSLKGFGIEGMPEGIIAAGVILHYLNETEHKDLQHISRITRLEEDRYVWLDRFTIRNLELVASSQEGGVPLIQILDQSVTPMGARLMRKWLMLPLKEKSLIEERLNMVDLLKDDADMLDTLVQHLKQIGDLERLISKVAVRRISPREMVQLKKSLQHILPVKEMLLTALSQKPDSPSLRKYADQLNPVTFLLDRIESELRDDPPALSNQGGMIKSGINTELDELHAIAYTGKDYLVQLQNREIQQTGISSLKVAYNKVFGYYLEVTNAHKDRVPADWIRKQTLVNAERYVTPELKEYEEKILNAEEQIFSIEARMFNELVLAAGEYVGAIQQNARVVSILDVLSSFARIAIKNKYVRPDITDSKVLNIKDGRHPVIEQQLPPGEPYIPNDIHLDDETQQIIIITGPNMAGKSALLRQTALIVLMAQSGSFVPASSAEIGLIDKIFTRVGASDNLSRGESTFMVEMTETASILNNLSDRSLVLMDEIGRGTSTYDGVSIAWSIAEFLHEHPQARAKTLFATHYHELNDLANDFPRIKNYNVAVKEVGNKVIFVRKLKEGGSEHSFGIHVAQMAGMPPGIVSRASEIMHKLESSSIRETNKEKIREAPRQSELALKILEVGDPRAEAIKEKLRNIDVNRLTPIEALLKLNELMKLAE</sequence>
<dbReference type="Gene3D" id="3.40.1170.10">
    <property type="entry name" value="DNA repair protein MutS, domain I"/>
    <property type="match status" value="1"/>
</dbReference>
<comment type="caution">
    <text evidence="12">The sequence shown here is derived from an EMBL/GenBank/DDBJ whole genome shotgun (WGS) entry which is preliminary data.</text>
</comment>
<dbReference type="Pfam" id="PF05192">
    <property type="entry name" value="MutS_III"/>
    <property type="match status" value="1"/>
</dbReference>
<dbReference type="Gene3D" id="3.30.420.110">
    <property type="entry name" value="MutS, connector domain"/>
    <property type="match status" value="1"/>
</dbReference>
<evidence type="ECO:0000256" key="4">
    <source>
        <dbReference type="ARBA" id="ARBA00022763"/>
    </source>
</evidence>
<evidence type="ECO:0000256" key="5">
    <source>
        <dbReference type="ARBA" id="ARBA00022840"/>
    </source>
</evidence>
<dbReference type="NCBIfam" id="NF003810">
    <property type="entry name" value="PRK05399.1"/>
    <property type="match status" value="1"/>
</dbReference>
<dbReference type="SUPFAM" id="SSF55271">
    <property type="entry name" value="DNA repair protein MutS, domain I"/>
    <property type="match status" value="1"/>
</dbReference>
<name>A0ABP8JUE1_9BACT</name>
<reference evidence="13" key="1">
    <citation type="journal article" date="2019" name="Int. J. Syst. Evol. Microbiol.">
        <title>The Global Catalogue of Microorganisms (GCM) 10K type strain sequencing project: providing services to taxonomists for standard genome sequencing and annotation.</title>
        <authorList>
            <consortium name="The Broad Institute Genomics Platform"/>
            <consortium name="The Broad Institute Genome Sequencing Center for Infectious Disease"/>
            <person name="Wu L."/>
            <person name="Ma J."/>
        </authorList>
    </citation>
    <scope>NUCLEOTIDE SEQUENCE [LARGE SCALE GENOMIC DNA]</scope>
    <source>
        <strain evidence="13">JCM 17925</strain>
    </source>
</reference>
<dbReference type="HAMAP" id="MF_00096">
    <property type="entry name" value="MutS"/>
    <property type="match status" value="1"/>
</dbReference>
<dbReference type="NCBIfam" id="TIGR01070">
    <property type="entry name" value="mutS1"/>
    <property type="match status" value="1"/>
</dbReference>
<proteinExistence type="inferred from homology"/>
<comment type="similarity">
    <text evidence="1 9 10">Belongs to the DNA mismatch repair MutS family.</text>
</comment>
<dbReference type="CDD" id="cd03284">
    <property type="entry name" value="ABC_MutS1"/>
    <property type="match status" value="1"/>
</dbReference>
<evidence type="ECO:0000256" key="7">
    <source>
        <dbReference type="ARBA" id="ARBA00023204"/>
    </source>
</evidence>
<dbReference type="InterPro" id="IPR036678">
    <property type="entry name" value="MutS_con_dom_sf"/>
</dbReference>
<dbReference type="PROSITE" id="PS00486">
    <property type="entry name" value="DNA_MISMATCH_REPAIR_2"/>
    <property type="match status" value="1"/>
</dbReference>
<dbReference type="SUPFAM" id="SSF48334">
    <property type="entry name" value="DNA repair protein MutS, domain III"/>
    <property type="match status" value="1"/>
</dbReference>
<evidence type="ECO:0000313" key="13">
    <source>
        <dbReference type="Proteomes" id="UP001500936"/>
    </source>
</evidence>
<dbReference type="Pfam" id="PF00488">
    <property type="entry name" value="MutS_V"/>
    <property type="match status" value="1"/>
</dbReference>
<evidence type="ECO:0000259" key="11">
    <source>
        <dbReference type="PROSITE" id="PS00486"/>
    </source>
</evidence>
<protein>
    <recommendedName>
        <fullName evidence="2 9">DNA mismatch repair protein MutS</fullName>
    </recommendedName>
</protein>
<dbReference type="InterPro" id="IPR007695">
    <property type="entry name" value="DNA_mismatch_repair_MutS-lik_N"/>
</dbReference>
<dbReference type="InterPro" id="IPR017261">
    <property type="entry name" value="DNA_mismatch_repair_MutS/MSH"/>
</dbReference>
<dbReference type="Pfam" id="PF01624">
    <property type="entry name" value="MutS_I"/>
    <property type="match status" value="1"/>
</dbReference>
<dbReference type="InterPro" id="IPR007860">
    <property type="entry name" value="DNA_mmatch_repair_MutS_con_dom"/>
</dbReference>
<evidence type="ECO:0000256" key="1">
    <source>
        <dbReference type="ARBA" id="ARBA00006271"/>
    </source>
</evidence>
<dbReference type="InterPro" id="IPR016151">
    <property type="entry name" value="DNA_mismatch_repair_MutS_N"/>
</dbReference>
<evidence type="ECO:0000313" key="12">
    <source>
        <dbReference type="EMBL" id="GAA4396252.1"/>
    </source>
</evidence>
<feature type="binding site" evidence="9">
    <location>
        <begin position="664"/>
        <end position="671"/>
    </location>
    <ligand>
        <name>ATP</name>
        <dbReference type="ChEBI" id="CHEBI:30616"/>
    </ligand>
</feature>
<dbReference type="SUPFAM" id="SSF53150">
    <property type="entry name" value="DNA repair protein MutS, domain II"/>
    <property type="match status" value="1"/>
</dbReference>
<organism evidence="12 13">
    <name type="scientific">Nibrella viscosa</name>
    <dbReference type="NCBI Taxonomy" id="1084524"/>
    <lineage>
        <taxon>Bacteria</taxon>
        <taxon>Pseudomonadati</taxon>
        <taxon>Bacteroidota</taxon>
        <taxon>Cytophagia</taxon>
        <taxon>Cytophagales</taxon>
        <taxon>Spirosomataceae</taxon>
        <taxon>Nibrella</taxon>
    </lineage>
</organism>
<evidence type="ECO:0000256" key="6">
    <source>
        <dbReference type="ARBA" id="ARBA00023125"/>
    </source>
</evidence>
<keyword evidence="13" id="KW-1185">Reference proteome</keyword>
<dbReference type="InterPro" id="IPR045076">
    <property type="entry name" value="MutS"/>
</dbReference>
<accession>A0ABP8JUE1</accession>
<dbReference type="InterPro" id="IPR007861">
    <property type="entry name" value="DNA_mismatch_repair_MutS_clamp"/>
</dbReference>
<keyword evidence="5 9" id="KW-0067">ATP-binding</keyword>
<dbReference type="SMART" id="SM00534">
    <property type="entry name" value="MUTSac"/>
    <property type="match status" value="1"/>
</dbReference>
<dbReference type="InterPro" id="IPR036187">
    <property type="entry name" value="DNA_mismatch_repair_MutS_sf"/>
</dbReference>
<dbReference type="EMBL" id="BAABHB010000001">
    <property type="protein sequence ID" value="GAA4396252.1"/>
    <property type="molecule type" value="Genomic_DNA"/>
</dbReference>
<dbReference type="Pfam" id="PF05188">
    <property type="entry name" value="MutS_II"/>
    <property type="match status" value="1"/>
</dbReference>
<comment type="function">
    <text evidence="8 9">This protein is involved in the repair of mismatches in DNA. It is possible that it carries out the mismatch recognition step. This protein has a weak ATPase activity.</text>
</comment>
<keyword evidence="3 9" id="KW-0547">Nucleotide-binding</keyword>
<dbReference type="PANTHER" id="PTHR11361:SF34">
    <property type="entry name" value="DNA MISMATCH REPAIR PROTEIN MSH1, MITOCHONDRIAL"/>
    <property type="match status" value="1"/>
</dbReference>
<evidence type="ECO:0000256" key="9">
    <source>
        <dbReference type="HAMAP-Rule" id="MF_00096"/>
    </source>
</evidence>
<evidence type="ECO:0000256" key="2">
    <source>
        <dbReference type="ARBA" id="ARBA00021982"/>
    </source>
</evidence>
<dbReference type="PIRSF" id="PIRSF037677">
    <property type="entry name" value="DNA_mis_repair_Msh6"/>
    <property type="match status" value="1"/>
</dbReference>
<dbReference type="InterPro" id="IPR027417">
    <property type="entry name" value="P-loop_NTPase"/>
</dbReference>
<dbReference type="InterPro" id="IPR000432">
    <property type="entry name" value="DNA_mismatch_repair_MutS_C"/>
</dbReference>
<dbReference type="Proteomes" id="UP001500936">
    <property type="component" value="Unassembled WGS sequence"/>
</dbReference>
<dbReference type="Pfam" id="PF05190">
    <property type="entry name" value="MutS_IV"/>
    <property type="match status" value="1"/>
</dbReference>